<dbReference type="InterPro" id="IPR021067">
    <property type="entry name" value="Glycosyltransferase"/>
</dbReference>
<dbReference type="RefSeq" id="XP_005761022.1">
    <property type="nucleotide sequence ID" value="XM_005760965.1"/>
</dbReference>
<reference evidence="1" key="2">
    <citation type="submission" date="2024-10" db="UniProtKB">
        <authorList>
            <consortium name="EnsemblProtists"/>
        </authorList>
    </citation>
    <scope>IDENTIFICATION</scope>
</reference>
<dbReference type="KEGG" id="ehx:EMIHUDRAFT_105977"/>
<keyword evidence="2" id="KW-1185">Reference proteome</keyword>
<name>A0A0D3IBF8_EMIH1</name>
<dbReference type="Proteomes" id="UP000013827">
    <property type="component" value="Unassembled WGS sequence"/>
</dbReference>
<reference evidence="2" key="1">
    <citation type="journal article" date="2013" name="Nature">
        <title>Pan genome of the phytoplankton Emiliania underpins its global distribution.</title>
        <authorList>
            <person name="Read B.A."/>
            <person name="Kegel J."/>
            <person name="Klute M.J."/>
            <person name="Kuo A."/>
            <person name="Lefebvre S.C."/>
            <person name="Maumus F."/>
            <person name="Mayer C."/>
            <person name="Miller J."/>
            <person name="Monier A."/>
            <person name="Salamov A."/>
            <person name="Young J."/>
            <person name="Aguilar M."/>
            <person name="Claverie J.M."/>
            <person name="Frickenhaus S."/>
            <person name="Gonzalez K."/>
            <person name="Herman E.K."/>
            <person name="Lin Y.C."/>
            <person name="Napier J."/>
            <person name="Ogata H."/>
            <person name="Sarno A.F."/>
            <person name="Shmutz J."/>
            <person name="Schroeder D."/>
            <person name="de Vargas C."/>
            <person name="Verret F."/>
            <person name="von Dassow P."/>
            <person name="Valentin K."/>
            <person name="Van de Peer Y."/>
            <person name="Wheeler G."/>
            <person name="Dacks J.B."/>
            <person name="Delwiche C.F."/>
            <person name="Dyhrman S.T."/>
            <person name="Glockner G."/>
            <person name="John U."/>
            <person name="Richards T."/>
            <person name="Worden A.Z."/>
            <person name="Zhang X."/>
            <person name="Grigoriev I.V."/>
            <person name="Allen A.E."/>
            <person name="Bidle K."/>
            <person name="Borodovsky M."/>
            <person name="Bowler C."/>
            <person name="Brownlee C."/>
            <person name="Cock J.M."/>
            <person name="Elias M."/>
            <person name="Gladyshev V.N."/>
            <person name="Groth M."/>
            <person name="Guda C."/>
            <person name="Hadaegh A."/>
            <person name="Iglesias-Rodriguez M.D."/>
            <person name="Jenkins J."/>
            <person name="Jones B.M."/>
            <person name="Lawson T."/>
            <person name="Leese F."/>
            <person name="Lindquist E."/>
            <person name="Lobanov A."/>
            <person name="Lomsadze A."/>
            <person name="Malik S.B."/>
            <person name="Marsh M.E."/>
            <person name="Mackinder L."/>
            <person name="Mock T."/>
            <person name="Mueller-Roeber B."/>
            <person name="Pagarete A."/>
            <person name="Parker M."/>
            <person name="Probert I."/>
            <person name="Quesneville H."/>
            <person name="Raines C."/>
            <person name="Rensing S.A."/>
            <person name="Riano-Pachon D.M."/>
            <person name="Richier S."/>
            <person name="Rokitta S."/>
            <person name="Shiraiwa Y."/>
            <person name="Soanes D.M."/>
            <person name="van der Giezen M."/>
            <person name="Wahlund T.M."/>
            <person name="Williams B."/>
            <person name="Wilson W."/>
            <person name="Wolfe G."/>
            <person name="Wurch L.L."/>
        </authorList>
    </citation>
    <scope>NUCLEOTIDE SEQUENCE</scope>
</reference>
<accession>A0A0D3IBF8</accession>
<dbReference type="GeneID" id="17254723"/>
<dbReference type="eggNOG" id="KOG2246">
    <property type="taxonomic scope" value="Eukaryota"/>
</dbReference>
<sequence length="776" mass="85789">MEEDAVTGFRIPRVWPGSALADEALDKFVHTLAGHPSIQLNIASYRDWQCRSTIASALSRATHPGRLTVAVVDQVVPGDTGCDVRCGHDLSAADRSEDVLCAHASRIHVYRMDARNATGPILARHVAGRMYRGEAFVLQMDAHNEFVAGWDESILAQWRATRNEYAVLSTYLTDLQGSISSAGHSQRSTRPIMCNSAFEGPPEASYLRHGSQPEEVPKLSGEPMLQPYWAAGFSFSRGHFVVRVPYDCCLPFVFQGEEISMGVRGWSHGYDFYAPASSVMFHEYASHSKRRGGVKMFWENQRDRTVQAAAMQRLIALAHLRPEQPPSGAYDGRLAERYGIGRKRPISLFYRLFQIDRARRRAQPLCELVRSGQMHRAFVHHLRPDGRGIDYDGLKDFDWSQQPGGTEGRAAGRRPTALPRLHAASALAIRRRYASAAQGLVALNGSACARLRRKRTCRSFAVSDCAPERSGPTADCCTEAELREEARGGPSDDALLLDRIVLQPAPTRRLRLLCVVSTFAERHALARAAASSWLTQCDGALVLSDRDDESVPATGVPHAGPEGAESWQKSRANWRVLHALVVRGNASYDYVAYGGDDYIVLVDNLRSLLDSAPLRSQHERSAPLFLGRRFTSWRLQHASLSHFNAGGPGVVLNSHALRLLGPHLDEAGGAPPRSPCLAESEGEDVAMALCLQTFGVAPSETRDSLGRERFHPFWPAHHYALRSEHLAADDWYRLASLNLSFGADCCSASSVAFHYVRGEDMTRVFQLVYGCRAGRR</sequence>
<dbReference type="InterPro" id="IPR029044">
    <property type="entry name" value="Nucleotide-diphossugar_trans"/>
</dbReference>
<evidence type="ECO:0000313" key="1">
    <source>
        <dbReference type="EnsemblProtists" id="EOD08593"/>
    </source>
</evidence>
<protein>
    <recommendedName>
        <fullName evidence="3">Glycosyltransferase 2-like domain-containing protein</fullName>
    </recommendedName>
</protein>
<dbReference type="Gene3D" id="3.90.550.50">
    <property type="match status" value="1"/>
</dbReference>
<dbReference type="Gene3D" id="3.90.550.10">
    <property type="entry name" value="Spore Coat Polysaccharide Biosynthesis Protein SpsA, Chain A"/>
    <property type="match status" value="1"/>
</dbReference>
<organism evidence="1 2">
    <name type="scientific">Emiliania huxleyi (strain CCMP1516)</name>
    <dbReference type="NCBI Taxonomy" id="280463"/>
    <lineage>
        <taxon>Eukaryota</taxon>
        <taxon>Haptista</taxon>
        <taxon>Haptophyta</taxon>
        <taxon>Prymnesiophyceae</taxon>
        <taxon>Isochrysidales</taxon>
        <taxon>Noelaerhabdaceae</taxon>
        <taxon>Emiliania</taxon>
    </lineage>
</organism>
<dbReference type="SUPFAM" id="SSF53448">
    <property type="entry name" value="Nucleotide-diphospho-sugar transferases"/>
    <property type="match status" value="1"/>
</dbReference>
<dbReference type="EnsemblProtists" id="EOD08593">
    <property type="protein sequence ID" value="EOD08593"/>
    <property type="gene ID" value="EMIHUDRAFT_105977"/>
</dbReference>
<dbReference type="PANTHER" id="PTHR34496:SF6">
    <property type="entry name" value="GLYCOSYLTRANSFERASE 2-LIKE DOMAIN-CONTAINING PROTEIN"/>
    <property type="match status" value="1"/>
</dbReference>
<dbReference type="STRING" id="2903.R1BFT5"/>
<evidence type="ECO:0008006" key="3">
    <source>
        <dbReference type="Google" id="ProtNLM"/>
    </source>
</evidence>
<dbReference type="AlphaFoldDB" id="A0A0D3IBF8"/>
<proteinExistence type="predicted"/>
<dbReference type="PANTHER" id="PTHR34496">
    <property type="entry name" value="GLCNAC TRANSFERASE-RELATED"/>
    <property type="match status" value="1"/>
</dbReference>
<dbReference type="PaxDb" id="2903-EOD08593"/>
<dbReference type="Pfam" id="PF11397">
    <property type="entry name" value="GlcNAc"/>
    <property type="match status" value="1"/>
</dbReference>
<dbReference type="HOGENOM" id="CLU_360744_0_0_1"/>
<evidence type="ECO:0000313" key="2">
    <source>
        <dbReference type="Proteomes" id="UP000013827"/>
    </source>
</evidence>